<keyword evidence="4" id="KW-1185">Reference proteome</keyword>
<dbReference type="PANTHER" id="PTHR36081:SF1">
    <property type="entry name" value="CELL WALL INTEGRITY_STRESS RESPONSE COMPONENT"/>
    <property type="match status" value="1"/>
</dbReference>
<accession>A0A0R0FPW0</accession>
<sequence length="132" mass="14704">MAFAHYLLAVPVEPSPNFPTNPPKPNPSLSSSSSSSISSHCFNLSSSLRPKHSLFSRFRRICHKAKAKPQEPEVTVASDAFTQFKHLLLPITDRNPYLSEGTRQLLMHSRKSHCLSMRPNYPASVGIYLKVG</sequence>
<dbReference type="EMBL" id="CM000849">
    <property type="protein sequence ID" value="KRH07998.1"/>
    <property type="molecule type" value="Genomic_DNA"/>
</dbReference>
<feature type="region of interest" description="Disordered" evidence="1">
    <location>
        <begin position="14"/>
        <end position="43"/>
    </location>
</feature>
<gene>
    <name evidence="3" type="primary">LOC100785706</name>
    <name evidence="2" type="ORF">GLYMA_16G123000</name>
</gene>
<dbReference type="PANTHER" id="PTHR36081">
    <property type="entry name" value="CELL WALL INTEGRITY/STRESS RESPONSE COMPONENT"/>
    <property type="match status" value="1"/>
</dbReference>
<evidence type="ECO:0000313" key="3">
    <source>
        <dbReference type="EnsemblPlants" id="KRH07998"/>
    </source>
</evidence>
<feature type="compositionally biased region" description="Low complexity" evidence="1">
    <location>
        <begin position="27"/>
        <end position="43"/>
    </location>
</feature>
<protein>
    <submittedName>
        <fullName evidence="2 3">Uncharacterized protein</fullName>
    </submittedName>
</protein>
<dbReference type="AlphaFoldDB" id="A0A0R0FPW0"/>
<reference evidence="2" key="3">
    <citation type="submission" date="2018-07" db="EMBL/GenBank/DDBJ databases">
        <title>WGS assembly of Glycine max.</title>
        <authorList>
            <person name="Schmutz J."/>
            <person name="Cannon S."/>
            <person name="Schlueter J."/>
            <person name="Ma J."/>
            <person name="Mitros T."/>
            <person name="Nelson W."/>
            <person name="Hyten D."/>
            <person name="Song Q."/>
            <person name="Thelen J."/>
            <person name="Cheng J."/>
            <person name="Xu D."/>
            <person name="Hellsten U."/>
            <person name="May G."/>
            <person name="Yu Y."/>
            <person name="Sakurai T."/>
            <person name="Umezawa T."/>
            <person name="Bhattacharyya M."/>
            <person name="Sandhu D."/>
            <person name="Valliyodan B."/>
            <person name="Lindquist E."/>
            <person name="Peto M."/>
            <person name="Grant D."/>
            <person name="Shu S."/>
            <person name="Goodstein D."/>
            <person name="Barry K."/>
            <person name="Futrell-Griggs M."/>
            <person name="Abernathy B."/>
            <person name="Du J."/>
            <person name="Tian Z."/>
            <person name="Zhu L."/>
            <person name="Gill N."/>
            <person name="Joshi T."/>
            <person name="Libault M."/>
            <person name="Sethuraman A."/>
            <person name="Zhang X."/>
            <person name="Shinozaki K."/>
            <person name="Nguyen H."/>
            <person name="Wing R."/>
            <person name="Cregan P."/>
            <person name="Specht J."/>
            <person name="Grimwood J."/>
            <person name="Rokhsar D."/>
            <person name="Stacey G."/>
            <person name="Shoemaker R."/>
            <person name="Jackson S."/>
        </authorList>
    </citation>
    <scope>NUCLEOTIDE SEQUENCE</scope>
    <source>
        <tissue evidence="2">Callus</tissue>
    </source>
</reference>
<dbReference type="ExpressionAtlas" id="A0A0R0FPW0">
    <property type="expression patterns" value="baseline and differential"/>
</dbReference>
<feature type="compositionally biased region" description="Pro residues" evidence="1">
    <location>
        <begin position="14"/>
        <end position="26"/>
    </location>
</feature>
<name>A0A0R0FPW0_SOYBN</name>
<evidence type="ECO:0000313" key="4">
    <source>
        <dbReference type="Proteomes" id="UP000008827"/>
    </source>
</evidence>
<dbReference type="Gramene" id="KRH07998">
    <property type="protein sequence ID" value="KRH07998"/>
    <property type="gene ID" value="GLYMA_16G123000"/>
</dbReference>
<reference evidence="2 3" key="1">
    <citation type="journal article" date="2010" name="Nature">
        <title>Genome sequence of the palaeopolyploid soybean.</title>
        <authorList>
            <person name="Schmutz J."/>
            <person name="Cannon S.B."/>
            <person name="Schlueter J."/>
            <person name="Ma J."/>
            <person name="Mitros T."/>
            <person name="Nelson W."/>
            <person name="Hyten D.L."/>
            <person name="Song Q."/>
            <person name="Thelen J.J."/>
            <person name="Cheng J."/>
            <person name="Xu D."/>
            <person name="Hellsten U."/>
            <person name="May G.D."/>
            <person name="Yu Y."/>
            <person name="Sakurai T."/>
            <person name="Umezawa T."/>
            <person name="Bhattacharyya M.K."/>
            <person name="Sandhu D."/>
            <person name="Valliyodan B."/>
            <person name="Lindquist E."/>
            <person name="Peto M."/>
            <person name="Grant D."/>
            <person name="Shu S."/>
            <person name="Goodstein D."/>
            <person name="Barry K."/>
            <person name="Futrell-Griggs M."/>
            <person name="Abernathy B."/>
            <person name="Du J."/>
            <person name="Tian Z."/>
            <person name="Zhu L."/>
            <person name="Gill N."/>
            <person name="Joshi T."/>
            <person name="Libault M."/>
            <person name="Sethuraman A."/>
            <person name="Zhang X.-C."/>
            <person name="Shinozaki K."/>
            <person name="Nguyen H.T."/>
            <person name="Wing R.A."/>
            <person name="Cregan P."/>
            <person name="Specht J."/>
            <person name="Grimwood J."/>
            <person name="Rokhsar D."/>
            <person name="Stacey G."/>
            <person name="Shoemaker R.C."/>
            <person name="Jackson S.A."/>
        </authorList>
    </citation>
    <scope>NUCLEOTIDE SEQUENCE</scope>
    <source>
        <strain evidence="3">cv. Williams 82</strain>
        <tissue evidence="2">Callus</tissue>
    </source>
</reference>
<evidence type="ECO:0000313" key="2">
    <source>
        <dbReference type="EMBL" id="KRH07998.1"/>
    </source>
</evidence>
<dbReference type="EnsemblPlants" id="KRH07998">
    <property type="protein sequence ID" value="KRH07998"/>
    <property type="gene ID" value="GLYMA_16G123000"/>
</dbReference>
<organism evidence="2">
    <name type="scientific">Glycine max</name>
    <name type="common">Soybean</name>
    <name type="synonym">Glycine hispida</name>
    <dbReference type="NCBI Taxonomy" id="3847"/>
    <lineage>
        <taxon>Eukaryota</taxon>
        <taxon>Viridiplantae</taxon>
        <taxon>Streptophyta</taxon>
        <taxon>Embryophyta</taxon>
        <taxon>Tracheophyta</taxon>
        <taxon>Spermatophyta</taxon>
        <taxon>Magnoliopsida</taxon>
        <taxon>eudicotyledons</taxon>
        <taxon>Gunneridae</taxon>
        <taxon>Pentapetalae</taxon>
        <taxon>rosids</taxon>
        <taxon>fabids</taxon>
        <taxon>Fabales</taxon>
        <taxon>Fabaceae</taxon>
        <taxon>Papilionoideae</taxon>
        <taxon>50 kb inversion clade</taxon>
        <taxon>NPAAA clade</taxon>
        <taxon>indigoferoid/millettioid clade</taxon>
        <taxon>Phaseoleae</taxon>
        <taxon>Glycine</taxon>
        <taxon>Glycine subgen. Soja</taxon>
    </lineage>
</organism>
<dbReference type="Proteomes" id="UP000008827">
    <property type="component" value="Chromosome 16"/>
</dbReference>
<reference evidence="3" key="2">
    <citation type="submission" date="2018-02" db="UniProtKB">
        <authorList>
            <consortium name="EnsemblPlants"/>
        </authorList>
    </citation>
    <scope>IDENTIFICATION</scope>
    <source>
        <strain evidence="3">Williams 82</strain>
    </source>
</reference>
<evidence type="ECO:0000256" key="1">
    <source>
        <dbReference type="SAM" id="MobiDB-lite"/>
    </source>
</evidence>
<proteinExistence type="predicted"/>